<feature type="domain" description="HTH tetR-type" evidence="3">
    <location>
        <begin position="6"/>
        <end position="65"/>
    </location>
</feature>
<sequence>MRSDTERNRRQLIRAAAELFASSPGPVKMSDIAKAAEVSTATAYRQFASMEEILDAFRLDVGRKLQDFSKEQTTHGMAKVEAVSRHWVSLVLEHGGAMVGQRSRRGYLDRLWDGTEYLIPQADAVRGPLSETAQELGLPDLGDESVFLWNLLFDPREILDLVNTVGLTEQEVGTQLVSALRGALIGWAETRGLEGGKKRSRE</sequence>
<dbReference type="EMBL" id="BAABHK010000002">
    <property type="protein sequence ID" value="GAA4623569.1"/>
    <property type="molecule type" value="Genomic_DNA"/>
</dbReference>
<dbReference type="PANTHER" id="PTHR30055:SF209">
    <property type="entry name" value="POSSIBLE TRANSCRIPTIONAL REGULATORY PROTEIN (PROBABLY TETR-FAMILY)"/>
    <property type="match status" value="1"/>
</dbReference>
<feature type="DNA-binding region" description="H-T-H motif" evidence="2">
    <location>
        <begin position="28"/>
        <end position="47"/>
    </location>
</feature>
<accession>A0ABP8U982</accession>
<evidence type="ECO:0000313" key="5">
    <source>
        <dbReference type="Proteomes" id="UP001501442"/>
    </source>
</evidence>
<organism evidence="4 5">
    <name type="scientific">Actinoallomurus vinaceus</name>
    <dbReference type="NCBI Taxonomy" id="1080074"/>
    <lineage>
        <taxon>Bacteria</taxon>
        <taxon>Bacillati</taxon>
        <taxon>Actinomycetota</taxon>
        <taxon>Actinomycetes</taxon>
        <taxon>Streptosporangiales</taxon>
        <taxon>Thermomonosporaceae</taxon>
        <taxon>Actinoallomurus</taxon>
    </lineage>
</organism>
<dbReference type="Pfam" id="PF00440">
    <property type="entry name" value="TetR_N"/>
    <property type="match status" value="1"/>
</dbReference>
<dbReference type="SUPFAM" id="SSF46689">
    <property type="entry name" value="Homeodomain-like"/>
    <property type="match status" value="1"/>
</dbReference>
<dbReference type="InterPro" id="IPR009057">
    <property type="entry name" value="Homeodomain-like_sf"/>
</dbReference>
<evidence type="ECO:0000256" key="1">
    <source>
        <dbReference type="ARBA" id="ARBA00023125"/>
    </source>
</evidence>
<gene>
    <name evidence="4" type="ORF">GCM10023196_020240</name>
</gene>
<keyword evidence="1 2" id="KW-0238">DNA-binding</keyword>
<evidence type="ECO:0000313" key="4">
    <source>
        <dbReference type="EMBL" id="GAA4623569.1"/>
    </source>
</evidence>
<keyword evidence="5" id="KW-1185">Reference proteome</keyword>
<dbReference type="PANTHER" id="PTHR30055">
    <property type="entry name" value="HTH-TYPE TRANSCRIPTIONAL REGULATOR RUTR"/>
    <property type="match status" value="1"/>
</dbReference>
<comment type="caution">
    <text evidence="4">The sequence shown here is derived from an EMBL/GenBank/DDBJ whole genome shotgun (WGS) entry which is preliminary data.</text>
</comment>
<name>A0ABP8U982_9ACTN</name>
<proteinExistence type="predicted"/>
<dbReference type="InterPro" id="IPR001647">
    <property type="entry name" value="HTH_TetR"/>
</dbReference>
<evidence type="ECO:0000256" key="2">
    <source>
        <dbReference type="PROSITE-ProRule" id="PRU00335"/>
    </source>
</evidence>
<dbReference type="InterPro" id="IPR050109">
    <property type="entry name" value="HTH-type_TetR-like_transc_reg"/>
</dbReference>
<dbReference type="RefSeq" id="WP_345430406.1">
    <property type="nucleotide sequence ID" value="NZ_BAABHK010000002.1"/>
</dbReference>
<protein>
    <submittedName>
        <fullName evidence="4">TetR family transcriptional regulator</fullName>
    </submittedName>
</protein>
<evidence type="ECO:0000259" key="3">
    <source>
        <dbReference type="PROSITE" id="PS50977"/>
    </source>
</evidence>
<reference evidence="5" key="1">
    <citation type="journal article" date="2019" name="Int. J. Syst. Evol. Microbiol.">
        <title>The Global Catalogue of Microorganisms (GCM) 10K type strain sequencing project: providing services to taxonomists for standard genome sequencing and annotation.</title>
        <authorList>
            <consortium name="The Broad Institute Genomics Platform"/>
            <consortium name="The Broad Institute Genome Sequencing Center for Infectious Disease"/>
            <person name="Wu L."/>
            <person name="Ma J."/>
        </authorList>
    </citation>
    <scope>NUCLEOTIDE SEQUENCE [LARGE SCALE GENOMIC DNA]</scope>
    <source>
        <strain evidence="5">JCM 17939</strain>
    </source>
</reference>
<dbReference type="PROSITE" id="PS50977">
    <property type="entry name" value="HTH_TETR_2"/>
    <property type="match status" value="1"/>
</dbReference>
<dbReference type="Proteomes" id="UP001501442">
    <property type="component" value="Unassembled WGS sequence"/>
</dbReference>
<dbReference type="Gene3D" id="1.10.357.10">
    <property type="entry name" value="Tetracycline Repressor, domain 2"/>
    <property type="match status" value="1"/>
</dbReference>